<evidence type="ECO:0000256" key="12">
    <source>
        <dbReference type="ARBA" id="ARBA00041798"/>
    </source>
</evidence>
<evidence type="ECO:0000256" key="14">
    <source>
        <dbReference type="ARBA" id="ARBA00042401"/>
    </source>
</evidence>
<evidence type="ECO:0000256" key="8">
    <source>
        <dbReference type="ARBA" id="ARBA00022786"/>
    </source>
</evidence>
<dbReference type="EMBL" id="HBJA01090799">
    <property type="protein sequence ID" value="CAE0820427.1"/>
    <property type="molecule type" value="Transcribed_RNA"/>
</dbReference>
<dbReference type="SUPFAM" id="SSF54495">
    <property type="entry name" value="UBC-like"/>
    <property type="match status" value="2"/>
</dbReference>
<evidence type="ECO:0000256" key="5">
    <source>
        <dbReference type="ARBA" id="ARBA00022679"/>
    </source>
</evidence>
<evidence type="ECO:0000256" key="10">
    <source>
        <dbReference type="ARBA" id="ARBA00023242"/>
    </source>
</evidence>
<name>A0A7S4FZS1_9EUGL</name>
<dbReference type="GO" id="GO:0061631">
    <property type="term" value="F:ubiquitin conjugating enzyme activity"/>
    <property type="evidence" value="ECO:0007669"/>
    <property type="project" value="UniProtKB-EC"/>
</dbReference>
<keyword evidence="7" id="KW-0547">Nucleotide-binding</keyword>
<keyword evidence="5" id="KW-0808">Transferase</keyword>
<reference evidence="17" key="1">
    <citation type="submission" date="2021-01" db="EMBL/GenBank/DDBJ databases">
        <authorList>
            <person name="Corre E."/>
            <person name="Pelletier E."/>
            <person name="Niang G."/>
            <person name="Scheremetjew M."/>
            <person name="Finn R."/>
            <person name="Kale V."/>
            <person name="Holt S."/>
            <person name="Cochrane G."/>
            <person name="Meng A."/>
            <person name="Brown T."/>
            <person name="Cohen L."/>
        </authorList>
    </citation>
    <scope>NUCLEOTIDE SEQUENCE</scope>
    <source>
        <strain evidence="17">CCMP1594</strain>
    </source>
</reference>
<dbReference type="SMART" id="SM00212">
    <property type="entry name" value="UBCc"/>
    <property type="match status" value="2"/>
</dbReference>
<feature type="region of interest" description="Disordered" evidence="15">
    <location>
        <begin position="418"/>
        <end position="438"/>
    </location>
</feature>
<evidence type="ECO:0000259" key="16">
    <source>
        <dbReference type="PROSITE" id="PS50127"/>
    </source>
</evidence>
<dbReference type="InterPro" id="IPR016135">
    <property type="entry name" value="UBQ-conjugating_enzyme/RWD"/>
</dbReference>
<accession>A0A7S4FZS1</accession>
<evidence type="ECO:0000256" key="9">
    <source>
        <dbReference type="ARBA" id="ARBA00022840"/>
    </source>
</evidence>
<evidence type="ECO:0000256" key="15">
    <source>
        <dbReference type="SAM" id="MobiDB-lite"/>
    </source>
</evidence>
<sequence length="438" mass="49982">MANLSANIRVSKDLKELHANPNVDNPPILAAAVEEKLDHVIALIMGPSETPYHFGFYYFDLRFPPAYPNEPPKVKITTTDYGRTRFNPNLYADGKVCLSILGTWRGEATEVWRSSYSVGYVLNAVQSLIMNSSPYHNEPGYEADTIGNKATSSTEEDDDDEENKRDPEVIKKEVQAYNNKILHENLRVAVCDVVENVLAGKTEFFRPFIKREFLLRYETYCHLCQKHLHLDGQQFPTMPFEYAGNIAEGKYDFQSSLNRLHALRAKLDEETESWRQKGKELTARRSYISSTLKDEHAKLNTEGIEGVSGGPVSQDNAFVWNVTIFGPESTIYEEGIFNIEIVFSEDQNEIPRIRFTTPMFHPNISVSGHPWFNIPPGKHDSVEFLLTALKKLLTNEPNPSPATWVNLEAAEMAFSRDQDNRKQWKKKARALARRSMEE</sequence>
<keyword evidence="6" id="KW-0053">Apoptosis</keyword>
<keyword evidence="4" id="KW-0963">Cytoplasm</keyword>
<dbReference type="PANTHER" id="PTHR46116">
    <property type="entry name" value="(E3-INDEPENDENT) E2 UBIQUITIN-CONJUGATING ENZYME"/>
    <property type="match status" value="1"/>
</dbReference>
<comment type="subcellular location">
    <subcellularLocation>
        <location evidence="2">Cytoplasm</location>
    </subcellularLocation>
    <subcellularLocation>
        <location evidence="1">Nucleus</location>
    </subcellularLocation>
</comment>
<evidence type="ECO:0000256" key="13">
    <source>
        <dbReference type="ARBA" id="ARBA00042316"/>
    </source>
</evidence>
<dbReference type="EC" id="2.3.2.23" evidence="3"/>
<dbReference type="PANTHER" id="PTHR46116:SF26">
    <property type="entry name" value="UBIQUITIN-CONJUGATING ENZYME E2 Z"/>
    <property type="match status" value="1"/>
</dbReference>
<evidence type="ECO:0000256" key="3">
    <source>
        <dbReference type="ARBA" id="ARBA00012486"/>
    </source>
</evidence>
<evidence type="ECO:0000256" key="11">
    <source>
        <dbReference type="ARBA" id="ARBA00039894"/>
    </source>
</evidence>
<keyword evidence="10" id="KW-0539">Nucleus</keyword>
<gene>
    <name evidence="17" type="ORF">EGYM00163_LOCUS31599</name>
</gene>
<keyword evidence="9" id="KW-0067">ATP-binding</keyword>
<evidence type="ECO:0000256" key="2">
    <source>
        <dbReference type="ARBA" id="ARBA00004496"/>
    </source>
</evidence>
<dbReference type="GO" id="GO:0005524">
    <property type="term" value="F:ATP binding"/>
    <property type="evidence" value="ECO:0007669"/>
    <property type="project" value="UniProtKB-KW"/>
</dbReference>
<dbReference type="InterPro" id="IPR000608">
    <property type="entry name" value="UBC"/>
</dbReference>
<keyword evidence="8" id="KW-0833">Ubl conjugation pathway</keyword>
<evidence type="ECO:0000313" key="17">
    <source>
        <dbReference type="EMBL" id="CAE0820427.1"/>
    </source>
</evidence>
<evidence type="ECO:0000256" key="6">
    <source>
        <dbReference type="ARBA" id="ARBA00022703"/>
    </source>
</evidence>
<dbReference type="GO" id="GO:0005634">
    <property type="term" value="C:nucleus"/>
    <property type="evidence" value="ECO:0007669"/>
    <property type="project" value="UniProtKB-SubCell"/>
</dbReference>
<dbReference type="PROSITE" id="PS50127">
    <property type="entry name" value="UBC_2"/>
    <property type="match status" value="2"/>
</dbReference>
<feature type="compositionally biased region" description="Basic residues" evidence="15">
    <location>
        <begin position="423"/>
        <end position="432"/>
    </location>
</feature>
<dbReference type="Pfam" id="PF00179">
    <property type="entry name" value="UQ_con"/>
    <property type="match status" value="2"/>
</dbReference>
<organism evidence="17">
    <name type="scientific">Eutreptiella gymnastica</name>
    <dbReference type="NCBI Taxonomy" id="73025"/>
    <lineage>
        <taxon>Eukaryota</taxon>
        <taxon>Discoba</taxon>
        <taxon>Euglenozoa</taxon>
        <taxon>Euglenida</taxon>
        <taxon>Spirocuta</taxon>
        <taxon>Euglenophyceae</taxon>
        <taxon>Eutreptiales</taxon>
        <taxon>Eutreptiaceae</taxon>
        <taxon>Eutreptiella</taxon>
    </lineage>
</organism>
<feature type="domain" description="UBC core" evidence="16">
    <location>
        <begin position="5"/>
        <end position="175"/>
    </location>
</feature>
<feature type="domain" description="UBC core" evidence="16">
    <location>
        <begin position="287"/>
        <end position="437"/>
    </location>
</feature>
<feature type="region of interest" description="Disordered" evidence="15">
    <location>
        <begin position="140"/>
        <end position="169"/>
    </location>
</feature>
<dbReference type="GO" id="GO:0005737">
    <property type="term" value="C:cytoplasm"/>
    <property type="evidence" value="ECO:0007669"/>
    <property type="project" value="UniProtKB-SubCell"/>
</dbReference>
<dbReference type="AlphaFoldDB" id="A0A7S4FZS1"/>
<evidence type="ECO:0000256" key="1">
    <source>
        <dbReference type="ARBA" id="ARBA00004123"/>
    </source>
</evidence>
<evidence type="ECO:0000256" key="7">
    <source>
        <dbReference type="ARBA" id="ARBA00022741"/>
    </source>
</evidence>
<dbReference type="GO" id="GO:0004869">
    <property type="term" value="F:cysteine-type endopeptidase inhibitor activity"/>
    <property type="evidence" value="ECO:0007669"/>
    <property type="project" value="TreeGrafter"/>
</dbReference>
<protein>
    <recommendedName>
        <fullName evidence="11">Ubiquitin-conjugating enzyme E2 Z</fullName>
        <ecNumber evidence="3">2.3.2.23</ecNumber>
    </recommendedName>
    <alternativeName>
        <fullName evidence="12">E2 ubiquitin-conjugating enzyme Z</fullName>
    </alternativeName>
    <alternativeName>
        <fullName evidence="14">Ubiquitin carrier protein Z</fullName>
    </alternativeName>
    <alternativeName>
        <fullName evidence="13">Ubiquitin-protein ligase Z</fullName>
    </alternativeName>
</protein>
<dbReference type="Gene3D" id="3.10.110.10">
    <property type="entry name" value="Ubiquitin Conjugating Enzyme"/>
    <property type="match status" value="2"/>
</dbReference>
<evidence type="ECO:0000256" key="4">
    <source>
        <dbReference type="ARBA" id="ARBA00022490"/>
    </source>
</evidence>
<proteinExistence type="predicted"/>